<dbReference type="GO" id="GO:0008374">
    <property type="term" value="F:O-acyltransferase activity"/>
    <property type="evidence" value="ECO:0007669"/>
    <property type="project" value="InterPro"/>
</dbReference>
<dbReference type="OrthoDB" id="190846at2759"/>
<dbReference type="GO" id="GO:0006629">
    <property type="term" value="P:lipid metabolic process"/>
    <property type="evidence" value="ECO:0007669"/>
    <property type="project" value="InterPro"/>
</dbReference>
<dbReference type="VEuPathDB" id="TrichDB:TRFO_29814"/>
<dbReference type="EMBL" id="MLAK01000847">
    <property type="protein sequence ID" value="OHT02939.1"/>
    <property type="molecule type" value="Genomic_DNA"/>
</dbReference>
<reference evidence="2" key="1">
    <citation type="submission" date="2016-10" db="EMBL/GenBank/DDBJ databases">
        <authorList>
            <person name="Benchimol M."/>
            <person name="Almeida L.G."/>
            <person name="Vasconcelos A.T."/>
            <person name="Perreira-Neves A."/>
            <person name="Rosa I.A."/>
            <person name="Tasca T."/>
            <person name="Bogo M.R."/>
            <person name="de Souza W."/>
        </authorList>
    </citation>
    <scope>NUCLEOTIDE SEQUENCE [LARGE SCALE GENOMIC DNA]</scope>
    <source>
        <strain evidence="2">K</strain>
    </source>
</reference>
<dbReference type="InterPro" id="IPR003386">
    <property type="entry name" value="LACT/PDAT_acylTrfase"/>
</dbReference>
<evidence type="ECO:0008006" key="4">
    <source>
        <dbReference type="Google" id="ProtNLM"/>
    </source>
</evidence>
<evidence type="ECO:0000256" key="1">
    <source>
        <dbReference type="SAM" id="Phobius"/>
    </source>
</evidence>
<keyword evidence="3" id="KW-1185">Reference proteome</keyword>
<keyword evidence="1" id="KW-1133">Transmembrane helix</keyword>
<sequence length="426" mass="48074">MSLIIILICDTCSRKTIFYVPGLGNSPLYATISNISLFPNCINLSFPLNTKTKIWPMVKGYEECNAELLDVIYNNSTNSISSPEGVFIETDSIYHNSSEYFLQSFNDVYTIPYNWISYYLGSNPLFEQLKALIEQNFNTTNSKAVVVGYSLGANFVRYFLTRFSNENWVKKYVDSSIYIAPGFAGEFTSFIFTATSSMEFVGIKGRYVQHMPSRYAMWPNFPLSKNVLKINDIQYDASELFSLLVELNIVDETGIKIYHMIEDFLTEDVPDPKIHSAIIYNSGLPVQCGIEVINDELTLSNPINLFKKNKETSYTKIMCGGDGHLEAKGSEYACNAWGNVDCIDFKSSDNRFEHGAMGNTPELKKCFEDFININSNNIFTPLVIGIIIGGAILLIVLVIISTVLILKKRRKKTEKQIIFIDGSLIK</sequence>
<dbReference type="AlphaFoldDB" id="A0A1J4JVA0"/>
<evidence type="ECO:0000313" key="3">
    <source>
        <dbReference type="Proteomes" id="UP000179807"/>
    </source>
</evidence>
<keyword evidence="1" id="KW-0812">Transmembrane</keyword>
<dbReference type="RefSeq" id="XP_068356075.1">
    <property type="nucleotide sequence ID" value="XM_068506992.1"/>
</dbReference>
<evidence type="ECO:0000313" key="2">
    <source>
        <dbReference type="EMBL" id="OHT02939.1"/>
    </source>
</evidence>
<gene>
    <name evidence="2" type="ORF">TRFO_29814</name>
</gene>
<dbReference type="Gene3D" id="3.40.50.1820">
    <property type="entry name" value="alpha/beta hydrolase"/>
    <property type="match status" value="1"/>
</dbReference>
<dbReference type="InterPro" id="IPR029058">
    <property type="entry name" value="AB_hydrolase_fold"/>
</dbReference>
<proteinExistence type="predicted"/>
<dbReference type="SUPFAM" id="SSF53474">
    <property type="entry name" value="alpha/beta-Hydrolases"/>
    <property type="match status" value="1"/>
</dbReference>
<protein>
    <recommendedName>
        <fullName evidence="4">Lecithin:cholesterol acyltransferase family protein</fullName>
    </recommendedName>
</protein>
<comment type="caution">
    <text evidence="2">The sequence shown here is derived from an EMBL/GenBank/DDBJ whole genome shotgun (WGS) entry which is preliminary data.</text>
</comment>
<dbReference type="Pfam" id="PF02450">
    <property type="entry name" value="LCAT"/>
    <property type="match status" value="1"/>
</dbReference>
<accession>A0A1J4JVA0</accession>
<dbReference type="GeneID" id="94841696"/>
<feature type="transmembrane region" description="Helical" evidence="1">
    <location>
        <begin position="382"/>
        <end position="406"/>
    </location>
</feature>
<name>A0A1J4JVA0_9EUKA</name>
<organism evidence="2 3">
    <name type="scientific">Tritrichomonas foetus</name>
    <dbReference type="NCBI Taxonomy" id="1144522"/>
    <lineage>
        <taxon>Eukaryota</taxon>
        <taxon>Metamonada</taxon>
        <taxon>Parabasalia</taxon>
        <taxon>Tritrichomonadida</taxon>
        <taxon>Tritrichomonadidae</taxon>
        <taxon>Tritrichomonas</taxon>
    </lineage>
</organism>
<dbReference type="PANTHER" id="PTHR11440">
    <property type="entry name" value="LECITHIN-CHOLESTEROL ACYLTRANSFERASE-RELATED"/>
    <property type="match status" value="1"/>
</dbReference>
<keyword evidence="1" id="KW-0472">Membrane</keyword>
<dbReference type="Proteomes" id="UP000179807">
    <property type="component" value="Unassembled WGS sequence"/>
</dbReference>